<feature type="coiled-coil region" evidence="1">
    <location>
        <begin position="20"/>
        <end position="54"/>
    </location>
</feature>
<organism evidence="2 3">
    <name type="scientific">Paramecium pentaurelia</name>
    <dbReference type="NCBI Taxonomy" id="43138"/>
    <lineage>
        <taxon>Eukaryota</taxon>
        <taxon>Sar</taxon>
        <taxon>Alveolata</taxon>
        <taxon>Ciliophora</taxon>
        <taxon>Intramacronucleata</taxon>
        <taxon>Oligohymenophorea</taxon>
        <taxon>Peniculida</taxon>
        <taxon>Parameciidae</taxon>
        <taxon>Paramecium</taxon>
    </lineage>
</organism>
<gene>
    <name evidence="2" type="ORF">PPENT_87.1.T0220149</name>
</gene>
<dbReference type="EMBL" id="CAJJDO010000022">
    <property type="protein sequence ID" value="CAD8151877.1"/>
    <property type="molecule type" value="Genomic_DNA"/>
</dbReference>
<reference evidence="2" key="1">
    <citation type="submission" date="2021-01" db="EMBL/GenBank/DDBJ databases">
        <authorList>
            <consortium name="Genoscope - CEA"/>
            <person name="William W."/>
        </authorList>
    </citation>
    <scope>NUCLEOTIDE SEQUENCE</scope>
</reference>
<name>A0A8S1TJL0_9CILI</name>
<evidence type="ECO:0000313" key="2">
    <source>
        <dbReference type="EMBL" id="CAD8151877.1"/>
    </source>
</evidence>
<keyword evidence="1" id="KW-0175">Coiled coil</keyword>
<comment type="caution">
    <text evidence="2">The sequence shown here is derived from an EMBL/GenBank/DDBJ whole genome shotgun (WGS) entry which is preliminary data.</text>
</comment>
<dbReference type="AlphaFoldDB" id="A0A8S1TJL0"/>
<dbReference type="PANTHER" id="PTHR37473:SF1">
    <property type="entry name" value="EF-HAND DOMAIN-CONTAINING PROTEIN"/>
    <property type="match status" value="1"/>
</dbReference>
<evidence type="ECO:0000313" key="3">
    <source>
        <dbReference type="Proteomes" id="UP000689195"/>
    </source>
</evidence>
<protein>
    <submittedName>
        <fullName evidence="2">Uncharacterized protein</fullName>
    </submittedName>
</protein>
<dbReference type="Proteomes" id="UP000689195">
    <property type="component" value="Unassembled WGS sequence"/>
</dbReference>
<sequence>MSGELPKIGNKSLFTTYVEKKNAEEEAMKIKNRIDQIRQEREKILKKIQSEDQKAEQIYRHRLELQIKKEEKIRQKVEAPSPFSLSVSRAQRETLKKIKSEMLIRKKTEVKEFRDWHKHDLKETKLQRSMDQETFRNKVIQGKWEEKQSNLNTLNQLKDRRDKIRYDVELEKDKVIKEKIDQDQKIRELEQIEQQELSYLQQTIQRENQTKEKVNLAQSLPPKEFEAKFVSGSAKSKQQQESS</sequence>
<dbReference type="PANTHER" id="PTHR37473">
    <property type="entry name" value="EF-HAND DOMAIN-CONTAINING PROTEIN"/>
    <property type="match status" value="1"/>
</dbReference>
<proteinExistence type="predicted"/>
<accession>A0A8S1TJL0</accession>
<keyword evidence="3" id="KW-1185">Reference proteome</keyword>
<dbReference type="OrthoDB" id="298689at2759"/>
<evidence type="ECO:0000256" key="1">
    <source>
        <dbReference type="SAM" id="Coils"/>
    </source>
</evidence>